<dbReference type="RefSeq" id="WP_090218090.1">
    <property type="nucleotide sequence ID" value="NZ_FMWG01000004.1"/>
</dbReference>
<gene>
    <name evidence="1" type="ORF">SAMN04488118_104293</name>
</gene>
<dbReference type="AlphaFoldDB" id="A0A1G5QJL5"/>
<evidence type="ECO:0000313" key="2">
    <source>
        <dbReference type="Proteomes" id="UP000198767"/>
    </source>
</evidence>
<dbReference type="EMBL" id="FMWG01000004">
    <property type="protein sequence ID" value="SCZ61798.1"/>
    <property type="molecule type" value="Genomic_DNA"/>
</dbReference>
<proteinExistence type="predicted"/>
<evidence type="ECO:0000313" key="1">
    <source>
        <dbReference type="EMBL" id="SCZ61798.1"/>
    </source>
</evidence>
<organism evidence="1 2">
    <name type="scientific">Epibacterium ulvae</name>
    <dbReference type="NCBI Taxonomy" id="1156985"/>
    <lineage>
        <taxon>Bacteria</taxon>
        <taxon>Pseudomonadati</taxon>
        <taxon>Pseudomonadota</taxon>
        <taxon>Alphaproteobacteria</taxon>
        <taxon>Rhodobacterales</taxon>
        <taxon>Roseobacteraceae</taxon>
        <taxon>Epibacterium</taxon>
    </lineage>
</organism>
<protein>
    <recommendedName>
        <fullName evidence="3">Tetratricopeptide repeat-containing protein</fullName>
    </recommendedName>
</protein>
<dbReference type="OrthoDB" id="8446927at2"/>
<keyword evidence="2" id="KW-1185">Reference proteome</keyword>
<dbReference type="STRING" id="1156985.SAMN04488118_104293"/>
<dbReference type="Proteomes" id="UP000198767">
    <property type="component" value="Unassembled WGS sequence"/>
</dbReference>
<name>A0A1G5QJL5_9RHOB</name>
<accession>A0A1G5QJL5</accession>
<sequence>MSDRKYISLDDIFVLSQLGAHAVVYGLGDKVQKTLEFIQTECADNAGGFLMQSIHLFSSGKVKEAIAFLEASPALSAEKNRDEALAFHLLLLQADGQTARIRQLGNHYLATNAITSESAHYAVRTILQDIEG</sequence>
<evidence type="ECO:0008006" key="3">
    <source>
        <dbReference type="Google" id="ProtNLM"/>
    </source>
</evidence>
<reference evidence="1 2" key="1">
    <citation type="submission" date="2016-10" db="EMBL/GenBank/DDBJ databases">
        <authorList>
            <person name="de Groot N.N."/>
        </authorList>
    </citation>
    <scope>NUCLEOTIDE SEQUENCE [LARGE SCALE GENOMIC DNA]</scope>
    <source>
        <strain evidence="1 2">U95</strain>
    </source>
</reference>